<dbReference type="SMART" id="SM00276">
    <property type="entry name" value="GLECT"/>
    <property type="match status" value="1"/>
</dbReference>
<keyword evidence="4" id="KW-1185">Reference proteome</keyword>
<evidence type="ECO:0000259" key="3">
    <source>
        <dbReference type="PROSITE" id="PS51304"/>
    </source>
</evidence>
<evidence type="ECO:0000256" key="2">
    <source>
        <dbReference type="RuleBase" id="RU102079"/>
    </source>
</evidence>
<dbReference type="InterPro" id="IPR001079">
    <property type="entry name" value="Galectin_CRD"/>
</dbReference>
<dbReference type="SUPFAM" id="SSF49899">
    <property type="entry name" value="Concanavalin A-like lectins/glucanases"/>
    <property type="match status" value="1"/>
</dbReference>
<dbReference type="PANTHER" id="PTHR11346">
    <property type="entry name" value="GALECTIN"/>
    <property type="match status" value="1"/>
</dbReference>
<sequence length="142" mass="15973">MPVTFDQERYNVSAPFSTSIRGLSDGRGIRVVGVSKHDATKFAVNLRRGDDIYFHFNPRFNQGAVVMNCEIGGAWQQEEYIDPIPFTQGKIFTLDLVSIGGSVEVVVDGEQRGRFRIREDLRNVDRLEVEGDVDIHSVHYGA</sequence>
<dbReference type="CDD" id="cd00070">
    <property type="entry name" value="GLECT"/>
    <property type="match status" value="1"/>
</dbReference>
<accession>A0A915BT47</accession>
<protein>
    <recommendedName>
        <fullName evidence="2">Galectin</fullName>
    </recommendedName>
</protein>
<dbReference type="WBParaSite" id="PgR058_g042_t01">
    <property type="protein sequence ID" value="PgR058_g042_t01"/>
    <property type="gene ID" value="PgR058_g042"/>
</dbReference>
<dbReference type="InterPro" id="IPR044156">
    <property type="entry name" value="Galectin-like"/>
</dbReference>
<dbReference type="PANTHER" id="PTHR11346:SF147">
    <property type="entry name" value="GALECTIN"/>
    <property type="match status" value="1"/>
</dbReference>
<dbReference type="InterPro" id="IPR013320">
    <property type="entry name" value="ConA-like_dom_sf"/>
</dbReference>
<dbReference type="PROSITE" id="PS51304">
    <property type="entry name" value="GALECTIN"/>
    <property type="match status" value="1"/>
</dbReference>
<dbReference type="Proteomes" id="UP000887569">
    <property type="component" value="Unplaced"/>
</dbReference>
<proteinExistence type="predicted"/>
<keyword evidence="1 2" id="KW-0430">Lectin</keyword>
<name>A0A915BT47_PARUN</name>
<dbReference type="AlphaFoldDB" id="A0A915BT47"/>
<dbReference type="Pfam" id="PF00337">
    <property type="entry name" value="Gal-bind_lectin"/>
    <property type="match status" value="1"/>
</dbReference>
<evidence type="ECO:0000256" key="1">
    <source>
        <dbReference type="ARBA" id="ARBA00022734"/>
    </source>
</evidence>
<dbReference type="GO" id="GO:0030246">
    <property type="term" value="F:carbohydrate binding"/>
    <property type="evidence" value="ECO:0007669"/>
    <property type="project" value="UniProtKB-UniRule"/>
</dbReference>
<evidence type="ECO:0000313" key="4">
    <source>
        <dbReference type="Proteomes" id="UP000887569"/>
    </source>
</evidence>
<feature type="domain" description="Galectin" evidence="3">
    <location>
        <begin position="15"/>
        <end position="141"/>
    </location>
</feature>
<reference evidence="5" key="1">
    <citation type="submission" date="2022-11" db="UniProtKB">
        <authorList>
            <consortium name="WormBaseParasite"/>
        </authorList>
    </citation>
    <scope>IDENTIFICATION</scope>
</reference>
<dbReference type="SMART" id="SM00908">
    <property type="entry name" value="Gal-bind_lectin"/>
    <property type="match status" value="1"/>
</dbReference>
<dbReference type="Gene3D" id="2.60.120.200">
    <property type="match status" value="1"/>
</dbReference>
<organism evidence="4 5">
    <name type="scientific">Parascaris univalens</name>
    <name type="common">Nematode worm</name>
    <dbReference type="NCBI Taxonomy" id="6257"/>
    <lineage>
        <taxon>Eukaryota</taxon>
        <taxon>Metazoa</taxon>
        <taxon>Ecdysozoa</taxon>
        <taxon>Nematoda</taxon>
        <taxon>Chromadorea</taxon>
        <taxon>Rhabditida</taxon>
        <taxon>Spirurina</taxon>
        <taxon>Ascaridomorpha</taxon>
        <taxon>Ascaridoidea</taxon>
        <taxon>Ascarididae</taxon>
        <taxon>Parascaris</taxon>
    </lineage>
</organism>
<evidence type="ECO:0000313" key="5">
    <source>
        <dbReference type="WBParaSite" id="PgR058_g042_t01"/>
    </source>
</evidence>